<dbReference type="GO" id="GO:0042274">
    <property type="term" value="P:ribosomal small subunit biogenesis"/>
    <property type="evidence" value="ECO:0007669"/>
    <property type="project" value="UniProtKB-UniRule"/>
</dbReference>
<dbReference type="Pfam" id="PF01782">
    <property type="entry name" value="RimM"/>
    <property type="match status" value="1"/>
</dbReference>
<evidence type="ECO:0000259" key="7">
    <source>
        <dbReference type="Pfam" id="PF24986"/>
    </source>
</evidence>
<dbReference type="InterPro" id="IPR056792">
    <property type="entry name" value="PRC_RimM"/>
</dbReference>
<feature type="domain" description="RimM N-terminal" evidence="6">
    <location>
        <begin position="9"/>
        <end position="87"/>
    </location>
</feature>
<comment type="subcellular location">
    <subcellularLocation>
        <location evidence="5">Cytoplasm</location>
    </subcellularLocation>
</comment>
<dbReference type="InterPro" id="IPR009000">
    <property type="entry name" value="Transl_B-barrel_sf"/>
</dbReference>
<dbReference type="Gene3D" id="2.40.30.60">
    <property type="entry name" value="RimM"/>
    <property type="match status" value="1"/>
</dbReference>
<evidence type="ECO:0000256" key="1">
    <source>
        <dbReference type="ARBA" id="ARBA00022490"/>
    </source>
</evidence>
<dbReference type="InterPro" id="IPR002676">
    <property type="entry name" value="RimM_N"/>
</dbReference>
<dbReference type="InterPro" id="IPR011961">
    <property type="entry name" value="RimM"/>
</dbReference>
<dbReference type="PANTHER" id="PTHR33692:SF1">
    <property type="entry name" value="RIBOSOME MATURATION FACTOR RIMM"/>
    <property type="match status" value="1"/>
</dbReference>
<dbReference type="SUPFAM" id="SSF50447">
    <property type="entry name" value="Translation proteins"/>
    <property type="match status" value="1"/>
</dbReference>
<proteinExistence type="inferred from homology"/>
<dbReference type="Proteomes" id="UP000091979">
    <property type="component" value="Unassembled WGS sequence"/>
</dbReference>
<name>A0A1B7XL81_9BACT</name>
<dbReference type="RefSeq" id="WP_066852340.1">
    <property type="nucleotide sequence ID" value="NZ_JXMS01000003.1"/>
</dbReference>
<dbReference type="HAMAP" id="MF_00014">
    <property type="entry name" value="Ribosome_mat_RimM"/>
    <property type="match status" value="1"/>
</dbReference>
<keyword evidence="1 5" id="KW-0963">Cytoplasm</keyword>
<dbReference type="GO" id="GO:0043022">
    <property type="term" value="F:ribosome binding"/>
    <property type="evidence" value="ECO:0007669"/>
    <property type="project" value="InterPro"/>
</dbReference>
<sequence>MTETHFIEIGLIVKPHGLRGEVCVNYFADSPFLLKGSVWLQKGKSNPVEHKVVSSRPHKGQELLTLESCRDRNCAEELRNVKVLVPDVDLPELTEEEVYLHQLEGMTVLLEDGSKLGRITAFQFNLGAEVWVITTEDKKEVLFPATEEFVRNIDLEEETITIAPPPGLLDIYLSEK</sequence>
<evidence type="ECO:0000259" key="6">
    <source>
        <dbReference type="Pfam" id="PF01782"/>
    </source>
</evidence>
<dbReference type="OrthoDB" id="5381335at2"/>
<gene>
    <name evidence="5" type="primary">rimM</name>
    <name evidence="8" type="ORF">SP90_02825</name>
</gene>
<dbReference type="InterPro" id="IPR011033">
    <property type="entry name" value="PRC_barrel-like_sf"/>
</dbReference>
<dbReference type="NCBIfam" id="TIGR02273">
    <property type="entry name" value="16S_RimM"/>
    <property type="match status" value="1"/>
</dbReference>
<evidence type="ECO:0000313" key="9">
    <source>
        <dbReference type="Proteomes" id="UP000091979"/>
    </source>
</evidence>
<dbReference type="PANTHER" id="PTHR33692">
    <property type="entry name" value="RIBOSOME MATURATION FACTOR RIMM"/>
    <property type="match status" value="1"/>
</dbReference>
<organism evidence="8 9">
    <name type="scientific">Halodesulfovibrio spirochaetisodalis</name>
    <dbReference type="NCBI Taxonomy" id="1560234"/>
    <lineage>
        <taxon>Bacteria</taxon>
        <taxon>Pseudomonadati</taxon>
        <taxon>Thermodesulfobacteriota</taxon>
        <taxon>Desulfovibrionia</taxon>
        <taxon>Desulfovibrionales</taxon>
        <taxon>Desulfovibrionaceae</taxon>
        <taxon>Halodesulfovibrio</taxon>
    </lineage>
</organism>
<dbReference type="SUPFAM" id="SSF50346">
    <property type="entry name" value="PRC-barrel domain"/>
    <property type="match status" value="1"/>
</dbReference>
<comment type="domain">
    <text evidence="5">The PRC barrel domain binds ribosomal protein uS19.</text>
</comment>
<dbReference type="Pfam" id="PF24986">
    <property type="entry name" value="PRC_RimM"/>
    <property type="match status" value="1"/>
</dbReference>
<keyword evidence="2 5" id="KW-0690">Ribosome biogenesis</keyword>
<evidence type="ECO:0000256" key="4">
    <source>
        <dbReference type="ARBA" id="ARBA00023186"/>
    </source>
</evidence>
<comment type="function">
    <text evidence="5">An accessory protein needed during the final step in the assembly of 30S ribosomal subunit, possibly for assembly of the head region. Essential for efficient processing of 16S rRNA. May be needed both before and after RbfA during the maturation of 16S rRNA. It has affinity for free ribosomal 30S subunits but not for 70S ribosomes.</text>
</comment>
<dbReference type="GO" id="GO:0005737">
    <property type="term" value="C:cytoplasm"/>
    <property type="evidence" value="ECO:0007669"/>
    <property type="project" value="UniProtKB-SubCell"/>
</dbReference>
<dbReference type="GO" id="GO:0005840">
    <property type="term" value="C:ribosome"/>
    <property type="evidence" value="ECO:0007669"/>
    <property type="project" value="InterPro"/>
</dbReference>
<dbReference type="PATRIC" id="fig|1560234.3.peg.2019"/>
<dbReference type="GO" id="GO:0006364">
    <property type="term" value="P:rRNA processing"/>
    <property type="evidence" value="ECO:0007669"/>
    <property type="project" value="UniProtKB-UniRule"/>
</dbReference>
<evidence type="ECO:0000256" key="5">
    <source>
        <dbReference type="HAMAP-Rule" id="MF_00014"/>
    </source>
</evidence>
<dbReference type="STRING" id="1560234.SP90_02825"/>
<dbReference type="EMBL" id="JXMS01000003">
    <property type="protein sequence ID" value="OBQ56266.1"/>
    <property type="molecule type" value="Genomic_DNA"/>
</dbReference>
<comment type="similarity">
    <text evidence="5">Belongs to the RimM family.</text>
</comment>
<keyword evidence="9" id="KW-1185">Reference proteome</keyword>
<evidence type="ECO:0000256" key="2">
    <source>
        <dbReference type="ARBA" id="ARBA00022517"/>
    </source>
</evidence>
<accession>A0A1B7XL81</accession>
<protein>
    <recommendedName>
        <fullName evidence="5">Ribosome maturation factor RimM</fullName>
    </recommendedName>
</protein>
<dbReference type="InterPro" id="IPR036976">
    <property type="entry name" value="RimM_N_sf"/>
</dbReference>
<evidence type="ECO:0000313" key="8">
    <source>
        <dbReference type="EMBL" id="OBQ56266.1"/>
    </source>
</evidence>
<reference evidence="8 9" key="1">
    <citation type="submission" date="2015-01" db="EMBL/GenBank/DDBJ databases">
        <title>Desulfovibrio sp. JC271 draft genome sequence.</title>
        <authorList>
            <person name="Shivani Y."/>
            <person name="Subhash Y."/>
            <person name="Sasikala C."/>
            <person name="Ramana C.V."/>
        </authorList>
    </citation>
    <scope>NUCLEOTIDE SEQUENCE [LARGE SCALE GENOMIC DNA]</scope>
    <source>
        <strain evidence="8 9">JC271</strain>
    </source>
</reference>
<comment type="subunit">
    <text evidence="5">Binds ribosomal protein uS19.</text>
</comment>
<keyword evidence="4 5" id="KW-0143">Chaperone</keyword>
<evidence type="ECO:0000256" key="3">
    <source>
        <dbReference type="ARBA" id="ARBA00022552"/>
    </source>
</evidence>
<comment type="caution">
    <text evidence="8">The sequence shown here is derived from an EMBL/GenBank/DDBJ whole genome shotgun (WGS) entry which is preliminary data.</text>
</comment>
<keyword evidence="3 5" id="KW-0698">rRNA processing</keyword>
<dbReference type="AlphaFoldDB" id="A0A1B7XL81"/>
<feature type="domain" description="Ribosome maturation factor RimM PRC barrel" evidence="7">
    <location>
        <begin position="101"/>
        <end position="168"/>
    </location>
</feature>
<dbReference type="Gene3D" id="2.30.30.240">
    <property type="entry name" value="PRC-barrel domain"/>
    <property type="match status" value="1"/>
</dbReference>